<feature type="transmembrane region" description="Helical" evidence="1">
    <location>
        <begin position="44"/>
        <end position="68"/>
    </location>
</feature>
<evidence type="ECO:0000313" key="2">
    <source>
        <dbReference type="EMBL" id="KAA5535715.1"/>
    </source>
</evidence>
<dbReference type="Proteomes" id="UP000325141">
    <property type="component" value="Unassembled WGS sequence"/>
</dbReference>
<dbReference type="PANTHER" id="PTHR33802:SF1">
    <property type="entry name" value="XK-RELATED PROTEIN"/>
    <property type="match status" value="1"/>
</dbReference>
<feature type="transmembrane region" description="Helical" evidence="1">
    <location>
        <begin position="202"/>
        <end position="221"/>
    </location>
</feature>
<keyword evidence="1" id="KW-0812">Transmembrane</keyword>
<sequence length="257" mass="28795">MSKATLLFLNALSLLATIVLNYLLNSGLMSGVTMKTISDRYYNLFTPAGYAFGIWGIIYLLLVAHIIYTIYLYKKEMNTSIINATGKLFIGSNIVNILWVYCWLNDLIMLCVILMALLLYLLMRILIRIQSIKRPVSLRNLLISCPFALYSGWVSVALIANISALLTKLNWDGWILTEVVWTILLIIVAGIISIYVSWKYNVAAFGMAVLWGICAVTANNFGKNFNITLTGILTCIVILSVSIYIITTKIDPELKVD</sequence>
<keyword evidence="3" id="KW-1185">Reference proteome</keyword>
<name>A0A5M6CRH9_9FLAO</name>
<keyword evidence="1" id="KW-1133">Transmembrane helix</keyword>
<evidence type="ECO:0000313" key="3">
    <source>
        <dbReference type="Proteomes" id="UP000325141"/>
    </source>
</evidence>
<feature type="transmembrane region" description="Helical" evidence="1">
    <location>
        <begin position="80"/>
        <end position="101"/>
    </location>
</feature>
<feature type="transmembrane region" description="Helical" evidence="1">
    <location>
        <begin position="107"/>
        <end position="127"/>
    </location>
</feature>
<dbReference type="Gene3D" id="1.20.1260.100">
    <property type="entry name" value="TspO/MBR protein"/>
    <property type="match status" value="1"/>
</dbReference>
<protein>
    <submittedName>
        <fullName evidence="2">Tryptophan-rich sensory protein</fullName>
    </submittedName>
</protein>
<dbReference type="InterPro" id="IPR038330">
    <property type="entry name" value="TspO/MBR-related_sf"/>
</dbReference>
<feature type="transmembrane region" description="Helical" evidence="1">
    <location>
        <begin position="147"/>
        <end position="167"/>
    </location>
</feature>
<comment type="caution">
    <text evidence="2">The sequence shown here is derived from an EMBL/GenBank/DDBJ whole genome shotgun (WGS) entry which is preliminary data.</text>
</comment>
<keyword evidence="1" id="KW-0472">Membrane</keyword>
<dbReference type="AlphaFoldDB" id="A0A5M6CRH9"/>
<accession>A0A5M6CRH9</accession>
<reference evidence="2 3" key="1">
    <citation type="submission" date="2019-09" db="EMBL/GenBank/DDBJ databases">
        <title>Genome sequence and assembly of Flavobacterium sp.</title>
        <authorList>
            <person name="Chhetri G."/>
        </authorList>
    </citation>
    <scope>NUCLEOTIDE SEQUENCE [LARGE SCALE GENOMIC DNA]</scope>
    <source>
        <strain evidence="2 3">SNL9</strain>
    </source>
</reference>
<feature type="transmembrane region" description="Helical" evidence="1">
    <location>
        <begin position="7"/>
        <end position="24"/>
    </location>
</feature>
<dbReference type="PANTHER" id="PTHR33802">
    <property type="entry name" value="SI:CH211-161H7.5-RELATED"/>
    <property type="match status" value="1"/>
</dbReference>
<organism evidence="2 3">
    <name type="scientific">Paenimyroides baculatum</name>
    <dbReference type="NCBI Taxonomy" id="2608000"/>
    <lineage>
        <taxon>Bacteria</taxon>
        <taxon>Pseudomonadati</taxon>
        <taxon>Bacteroidota</taxon>
        <taxon>Flavobacteriia</taxon>
        <taxon>Flavobacteriales</taxon>
        <taxon>Flavobacteriaceae</taxon>
        <taxon>Paenimyroides</taxon>
    </lineage>
</organism>
<dbReference type="RefSeq" id="WP_150010730.1">
    <property type="nucleotide sequence ID" value="NZ_VWSG01000003.1"/>
</dbReference>
<feature type="transmembrane region" description="Helical" evidence="1">
    <location>
        <begin position="173"/>
        <end position="195"/>
    </location>
</feature>
<evidence type="ECO:0000256" key="1">
    <source>
        <dbReference type="SAM" id="Phobius"/>
    </source>
</evidence>
<proteinExistence type="predicted"/>
<dbReference type="EMBL" id="VWSG01000003">
    <property type="protein sequence ID" value="KAA5535715.1"/>
    <property type="molecule type" value="Genomic_DNA"/>
</dbReference>
<gene>
    <name evidence="2" type="ORF">F0460_04570</name>
</gene>
<feature type="transmembrane region" description="Helical" evidence="1">
    <location>
        <begin position="227"/>
        <end position="246"/>
    </location>
</feature>